<evidence type="ECO:0000256" key="3">
    <source>
        <dbReference type="ARBA" id="ARBA00019048"/>
    </source>
</evidence>
<protein>
    <recommendedName>
        <fullName evidence="3 7">UTP--glucose-1-phosphate uridylyltransferase</fullName>
        <ecNumber evidence="2 7">2.7.7.9</ecNumber>
    </recommendedName>
    <alternativeName>
        <fullName evidence="7">UDP-glucose pyrophosphorylase</fullName>
    </alternativeName>
</protein>
<comment type="catalytic activity">
    <reaction evidence="6 7">
        <text>alpha-D-glucose 1-phosphate + UTP + H(+) = UDP-alpha-D-glucose + diphosphate</text>
        <dbReference type="Rhea" id="RHEA:19889"/>
        <dbReference type="ChEBI" id="CHEBI:15378"/>
        <dbReference type="ChEBI" id="CHEBI:33019"/>
        <dbReference type="ChEBI" id="CHEBI:46398"/>
        <dbReference type="ChEBI" id="CHEBI:58601"/>
        <dbReference type="ChEBI" id="CHEBI:58885"/>
        <dbReference type="EC" id="2.7.7.9"/>
    </reaction>
</comment>
<proteinExistence type="inferred from homology"/>
<dbReference type="InterPro" id="IPR005771">
    <property type="entry name" value="GalU_uridylyltTrfase_bac/arc"/>
</dbReference>
<evidence type="ECO:0000256" key="7">
    <source>
        <dbReference type="RuleBase" id="RU361259"/>
    </source>
</evidence>
<evidence type="ECO:0000256" key="6">
    <source>
        <dbReference type="ARBA" id="ARBA00048128"/>
    </source>
</evidence>
<evidence type="ECO:0000256" key="5">
    <source>
        <dbReference type="ARBA" id="ARBA00022695"/>
    </source>
</evidence>
<organism evidence="9 10">
    <name type="scientific">Deferribacter autotrophicus</name>
    <dbReference type="NCBI Taxonomy" id="500465"/>
    <lineage>
        <taxon>Bacteria</taxon>
        <taxon>Pseudomonadati</taxon>
        <taxon>Deferribacterota</taxon>
        <taxon>Deferribacteres</taxon>
        <taxon>Deferribacterales</taxon>
        <taxon>Deferribacteraceae</taxon>
        <taxon>Deferribacter</taxon>
    </lineage>
</organism>
<dbReference type="GO" id="GO:0006011">
    <property type="term" value="P:UDP-alpha-D-glucose metabolic process"/>
    <property type="evidence" value="ECO:0007669"/>
    <property type="project" value="InterPro"/>
</dbReference>
<name>A0A5A8F6H0_9BACT</name>
<dbReference type="SUPFAM" id="SSF53448">
    <property type="entry name" value="Nucleotide-diphospho-sugar transferases"/>
    <property type="match status" value="1"/>
</dbReference>
<dbReference type="RefSeq" id="WP_149265966.1">
    <property type="nucleotide sequence ID" value="NZ_VFJB01000004.1"/>
</dbReference>
<dbReference type="EC" id="2.7.7.9" evidence="2 7"/>
<dbReference type="PANTHER" id="PTHR43197">
    <property type="entry name" value="UTP--GLUCOSE-1-PHOSPHATE URIDYLYLTRANSFERASE"/>
    <property type="match status" value="1"/>
</dbReference>
<sequence length="288" mass="32393">MKKIRKAVLPVAGFGTRMLPASKAIPKEMITLVDKPLIQYAVEEAINSGIETIIFVTSRHKKPIEDHFDRFFDLEETLSRSGKEEELKKIMYLANCCEFISVRQKEQRGLGDAVYCAKSIVGDEPFAVILPDDVILSKEPVIGQLIEQYNEMGGSVIALQEVAPENTSKYGIVSIEEEINDRLFKLNDMVEKPRENPPSNFAIIGRYVLTSAVMENIGNIESGALGEIQLTDAIKKEAEKGLVYGYKFKGERFDCGNVKGYIEATLNFALERDDLRDYVVELIKNKFI</sequence>
<dbReference type="OrthoDB" id="9813880at2"/>
<reference evidence="9 10" key="1">
    <citation type="submission" date="2019-06" db="EMBL/GenBank/DDBJ databases">
        <title>Genomic insights into carbon and energy metabolism of Deferribacter autotrophicus revealed new metabolic traits in the phylum Deferribacteres.</title>
        <authorList>
            <person name="Slobodkin A.I."/>
            <person name="Slobodkina G.B."/>
            <person name="Allioux M."/>
            <person name="Alain K."/>
            <person name="Jebbar M."/>
            <person name="Shadrin V."/>
            <person name="Kublanov I.V."/>
            <person name="Toshchakov S.V."/>
            <person name="Bonch-Osmolovskaya E.A."/>
        </authorList>
    </citation>
    <scope>NUCLEOTIDE SEQUENCE [LARGE SCALE GENOMIC DNA]</scope>
    <source>
        <strain evidence="9 10">SL50</strain>
    </source>
</reference>
<keyword evidence="5 7" id="KW-0548">Nucleotidyltransferase</keyword>
<dbReference type="Pfam" id="PF00483">
    <property type="entry name" value="NTP_transferase"/>
    <property type="match status" value="1"/>
</dbReference>
<dbReference type="InterPro" id="IPR005835">
    <property type="entry name" value="NTP_transferase_dom"/>
</dbReference>
<dbReference type="NCBIfam" id="TIGR01099">
    <property type="entry name" value="galU"/>
    <property type="match status" value="1"/>
</dbReference>
<comment type="similarity">
    <text evidence="1 7">Belongs to the UDPGP type 2 family.</text>
</comment>
<keyword evidence="4 7" id="KW-0808">Transferase</keyword>
<evidence type="ECO:0000256" key="4">
    <source>
        <dbReference type="ARBA" id="ARBA00022679"/>
    </source>
</evidence>
<dbReference type="InterPro" id="IPR029044">
    <property type="entry name" value="Nucleotide-diphossugar_trans"/>
</dbReference>
<dbReference type="Gene3D" id="3.90.550.10">
    <property type="entry name" value="Spore Coat Polysaccharide Biosynthesis Protein SpsA, Chain A"/>
    <property type="match status" value="1"/>
</dbReference>
<dbReference type="AlphaFoldDB" id="A0A5A8F6H0"/>
<comment type="caution">
    <text evidence="9">The sequence shown here is derived from an EMBL/GenBank/DDBJ whole genome shotgun (WGS) entry which is preliminary data.</text>
</comment>
<evidence type="ECO:0000259" key="8">
    <source>
        <dbReference type="Pfam" id="PF00483"/>
    </source>
</evidence>
<dbReference type="Proteomes" id="UP000322876">
    <property type="component" value="Unassembled WGS sequence"/>
</dbReference>
<evidence type="ECO:0000256" key="2">
    <source>
        <dbReference type="ARBA" id="ARBA00012415"/>
    </source>
</evidence>
<dbReference type="GO" id="GO:0003983">
    <property type="term" value="F:UTP:glucose-1-phosphate uridylyltransferase activity"/>
    <property type="evidence" value="ECO:0007669"/>
    <property type="project" value="UniProtKB-EC"/>
</dbReference>
<gene>
    <name evidence="9" type="primary">galU</name>
    <name evidence="9" type="ORF">FHQ18_04420</name>
</gene>
<feature type="domain" description="Nucleotidyl transferase" evidence="8">
    <location>
        <begin position="7"/>
        <end position="267"/>
    </location>
</feature>
<dbReference type="PANTHER" id="PTHR43197:SF1">
    <property type="entry name" value="UTP--GLUCOSE-1-PHOSPHATE URIDYLYLTRANSFERASE"/>
    <property type="match status" value="1"/>
</dbReference>
<evidence type="ECO:0000313" key="10">
    <source>
        <dbReference type="Proteomes" id="UP000322876"/>
    </source>
</evidence>
<keyword evidence="10" id="KW-1185">Reference proteome</keyword>
<evidence type="ECO:0000256" key="1">
    <source>
        <dbReference type="ARBA" id="ARBA00006890"/>
    </source>
</evidence>
<dbReference type="CDD" id="cd02541">
    <property type="entry name" value="UGPase_prokaryotic"/>
    <property type="match status" value="1"/>
</dbReference>
<accession>A0A5A8F6H0</accession>
<evidence type="ECO:0000313" key="9">
    <source>
        <dbReference type="EMBL" id="KAA0258409.1"/>
    </source>
</evidence>
<dbReference type="EMBL" id="VFJB01000004">
    <property type="protein sequence ID" value="KAA0258409.1"/>
    <property type="molecule type" value="Genomic_DNA"/>
</dbReference>